<evidence type="ECO:0000313" key="3">
    <source>
        <dbReference type="Proteomes" id="UP000663881"/>
    </source>
</evidence>
<feature type="compositionally biased region" description="Polar residues" evidence="1">
    <location>
        <begin position="377"/>
        <end position="399"/>
    </location>
</feature>
<sequence length="553" mass="61955">MDIEIKNFLLYLIEICLCTTAKRDSLYDDSVRSLTKINERPTAEPYGVIRTDKPKRLMRQASLDESDGEDDTSITEKLRRASSQSPANIPMLVVVSFNPDAKGLQKKQIEIQRGFPVNAQYILNEWLFIKTADDEEGFVPYLCCRPMFRRQLTKCSNNNNNMESSYKPYDFELNKSNRIKSPPINLVTLTPPTNKKTSLSAHLCSPTYLFQKSSPCRKRPDVASSSCGGDSGVSDCESSSNHNPTLDSSTTLTARLSNIRSLRLSSITLKKTGLIVQDIPLKKSFKPNLMKSQLSISSNSAFTQIVKKKQRQESNQRQSINSNNRLFHHEQEIPTPTTTTSNRSNFRRLYDSYDETIKLSPPSSSKYLADNNNNMNSPTNTRQTTPYTRRSLPHHTQSVIKRPLYTKSSSSPDPFKTIKEQQLRNIVLAEPSLPPAIIPSKLKLERHFSDLSLNQIENDSLSPPTSILLVHNHPSLSCSSSTSSSSSSSSAANSSTDDSTTPFIHIQMNNYRAGRIPVIYTSSDINNNNTNANNSNNQPTKSNSFIHNVSITV</sequence>
<feature type="region of interest" description="Disordered" evidence="1">
    <location>
        <begin position="361"/>
        <end position="415"/>
    </location>
</feature>
<dbReference type="EMBL" id="CAJOAY010000058">
    <property type="protein sequence ID" value="CAF3513101.1"/>
    <property type="molecule type" value="Genomic_DNA"/>
</dbReference>
<feature type="compositionally biased region" description="Low complexity" evidence="1">
    <location>
        <begin position="478"/>
        <end position="501"/>
    </location>
</feature>
<evidence type="ECO:0000313" key="2">
    <source>
        <dbReference type="EMBL" id="CAF3513101.1"/>
    </source>
</evidence>
<dbReference type="AlphaFoldDB" id="A0A818HRR7"/>
<name>A0A818HRR7_9BILA</name>
<reference evidence="2" key="1">
    <citation type="submission" date="2021-02" db="EMBL/GenBank/DDBJ databases">
        <authorList>
            <person name="Nowell W R."/>
        </authorList>
    </citation>
    <scope>NUCLEOTIDE SEQUENCE</scope>
</reference>
<feature type="compositionally biased region" description="Low complexity" evidence="1">
    <location>
        <begin position="313"/>
        <end position="325"/>
    </location>
</feature>
<gene>
    <name evidence="2" type="ORF">OKA104_LOCUS2167</name>
</gene>
<proteinExistence type="predicted"/>
<comment type="caution">
    <text evidence="2">The sequence shown here is derived from an EMBL/GenBank/DDBJ whole genome shotgun (WGS) entry which is preliminary data.</text>
</comment>
<feature type="region of interest" description="Disordered" evidence="1">
    <location>
        <begin position="478"/>
        <end position="502"/>
    </location>
</feature>
<feature type="region of interest" description="Disordered" evidence="1">
    <location>
        <begin position="308"/>
        <end position="343"/>
    </location>
</feature>
<evidence type="ECO:0008006" key="4">
    <source>
        <dbReference type="Google" id="ProtNLM"/>
    </source>
</evidence>
<organism evidence="2 3">
    <name type="scientific">Adineta steineri</name>
    <dbReference type="NCBI Taxonomy" id="433720"/>
    <lineage>
        <taxon>Eukaryota</taxon>
        <taxon>Metazoa</taxon>
        <taxon>Spiralia</taxon>
        <taxon>Gnathifera</taxon>
        <taxon>Rotifera</taxon>
        <taxon>Eurotatoria</taxon>
        <taxon>Bdelloidea</taxon>
        <taxon>Adinetida</taxon>
        <taxon>Adinetidae</taxon>
        <taxon>Adineta</taxon>
    </lineage>
</organism>
<evidence type="ECO:0000256" key="1">
    <source>
        <dbReference type="SAM" id="MobiDB-lite"/>
    </source>
</evidence>
<dbReference type="Proteomes" id="UP000663881">
    <property type="component" value="Unassembled WGS sequence"/>
</dbReference>
<feature type="region of interest" description="Disordered" evidence="1">
    <location>
        <begin position="524"/>
        <end position="553"/>
    </location>
</feature>
<feature type="compositionally biased region" description="Acidic residues" evidence="1">
    <location>
        <begin position="64"/>
        <end position="73"/>
    </location>
</feature>
<feature type="compositionally biased region" description="Low complexity" evidence="1">
    <location>
        <begin position="524"/>
        <end position="544"/>
    </location>
</feature>
<accession>A0A818HRR7</accession>
<feature type="region of interest" description="Disordered" evidence="1">
    <location>
        <begin position="59"/>
        <end position="83"/>
    </location>
</feature>
<protein>
    <recommendedName>
        <fullName evidence="4">SH3 domain-containing protein</fullName>
    </recommendedName>
</protein>